<dbReference type="InterPro" id="IPR036259">
    <property type="entry name" value="MFS_trans_sf"/>
</dbReference>
<feature type="transmembrane region" description="Helical" evidence="8">
    <location>
        <begin position="427"/>
        <end position="445"/>
    </location>
</feature>
<evidence type="ECO:0000256" key="4">
    <source>
        <dbReference type="ARBA" id="ARBA00022597"/>
    </source>
</evidence>
<feature type="transmembrane region" description="Helical" evidence="8">
    <location>
        <begin position="656"/>
        <end position="678"/>
    </location>
</feature>
<dbReference type="Proteomes" id="UP001367676">
    <property type="component" value="Unassembled WGS sequence"/>
</dbReference>
<comment type="subcellular location">
    <subcellularLocation>
        <location evidence="1">Cell membrane</location>
        <topology evidence="1">Multi-pass membrane protein</topology>
    </subcellularLocation>
</comment>
<evidence type="ECO:0000256" key="6">
    <source>
        <dbReference type="ARBA" id="ARBA00022989"/>
    </source>
</evidence>
<gene>
    <name evidence="10" type="ORF">V9T40_004032</name>
</gene>
<feature type="domain" description="Major facilitator superfamily (MFS) profile" evidence="9">
    <location>
        <begin position="906"/>
        <end position="1326"/>
    </location>
</feature>
<evidence type="ECO:0000256" key="7">
    <source>
        <dbReference type="ARBA" id="ARBA00023136"/>
    </source>
</evidence>
<comment type="caution">
    <text evidence="10">The sequence shown here is derived from an EMBL/GenBank/DDBJ whole genome shotgun (WGS) entry which is preliminary data.</text>
</comment>
<feature type="transmembrane region" description="Helical" evidence="8">
    <location>
        <begin position="948"/>
        <end position="969"/>
    </location>
</feature>
<evidence type="ECO:0000313" key="10">
    <source>
        <dbReference type="EMBL" id="KAK7586156.1"/>
    </source>
</evidence>
<dbReference type="InterPro" id="IPR020846">
    <property type="entry name" value="MFS_dom"/>
</dbReference>
<feature type="transmembrane region" description="Helical" evidence="8">
    <location>
        <begin position="549"/>
        <end position="568"/>
    </location>
</feature>
<dbReference type="PANTHER" id="PTHR48021:SF46">
    <property type="entry name" value="MAJOR FACILITATOR SUPERFAMILY (MFS) PROFILE DOMAIN-CONTAINING PROTEIN"/>
    <property type="match status" value="1"/>
</dbReference>
<dbReference type="PROSITE" id="PS50850">
    <property type="entry name" value="MFS"/>
    <property type="match status" value="3"/>
</dbReference>
<feature type="transmembrane region" description="Helical" evidence="8">
    <location>
        <begin position="301"/>
        <end position="320"/>
    </location>
</feature>
<evidence type="ECO:0000256" key="1">
    <source>
        <dbReference type="ARBA" id="ARBA00004651"/>
    </source>
</evidence>
<keyword evidence="5 8" id="KW-0812">Transmembrane</keyword>
<feature type="transmembrane region" description="Helical" evidence="8">
    <location>
        <begin position="574"/>
        <end position="595"/>
    </location>
</feature>
<feature type="transmembrane region" description="Helical" evidence="8">
    <location>
        <begin position="716"/>
        <end position="739"/>
    </location>
</feature>
<name>A0AAN9TI86_9HEMI</name>
<dbReference type="SUPFAM" id="SSF103473">
    <property type="entry name" value="MFS general substrate transporter"/>
    <property type="match status" value="3"/>
</dbReference>
<sequence>MNAPYIYHYTVATLQTIMLGVGFGWVPPTISSFNNADGEFSLTDEDCSWIASLHYLGRLIGSVLAAATMDRIGRVAIIVMVSVMEVLVWIGVAVMRVVLVHYAIRLVFGIAMGLLDTVLPVYVGENSAPNLRGVFGITISLFFFGGQIAAYAMATYMPYLLVAAVAAGLALINLCLVWLLREPAQYLLMRGRVKKAKTRFQWLRGHGERLDREFDEMTAKLSSVEAEFSLRMLLDPRVRIVCWTHVLIFFTGFPPINAFSTFILEPTSTFSRDELTILLGVAQFAGAAFATVFIEKFGRRTLWTVGCLLCIAAHSANAVLHYCLANDTPIPGLPWLLFAALAAYGATYASVIHALINTARGELLPAKFKAAGVCTAIVLNSAVGFGTTQIFMITAATFGVASTFVFFSLGSLVLLIYVHFCVPETKVIIENFLVGIGCGWVSPIISRYKDSKGEFSLTDVDCSWIASFHFVGRAFGCLVAAITIDRTGRNSLFVLVAALNLLVWASVALTKSALLHYAIRFVFGLAVGIYDTVAPIYVGENSAPHLRGIFGNALCLNFFAGEVMAFAIVTYASYLTVAEIILAFTLLTLTSTILLREPAQYLLAKGDESKARKQFTWLRGTAEKANDEFDELKVKLAAIRFQFSVKMFLNRGVRMVSILNLLIFLGGFPAINSLAVFVLTPTASRTVNQLTILCGLAQLVGAALSTAVVERFGRRTLWMVSATVCIAAHSTAAALHYFWDRPGYQHPYFAWFIFAVITTYTTVFAALLLPLATTARGELLPPQFKAAGVCTCILLSSVTGFFISRIFLIIVDTCGIMMNYILYAFISFLALVYVYLYLPETRGLTLMEIQKLLDDQPSDACAVLLILVKEFLIMVTVTNENIVAPCPESHSSSSKQHYFIGRWRKSTILQIIVIFPAGIGCGWISPILNRFQNANKSADFSLTPEACSWIASIHYASRGIGCVVAALLVDRIGRNQAFVLSAISGFVPWIGVYVSKSMPTHYAMRLVFGLGVGMFETVAPLYIGENSSPNFRGIFGSLCIIAFYAGELLEFWVAAYFSYSTIAVVNAALTLLIVASTLLLREPAQHLLAKGRNQLAEKRFFELRGVDATTRREFDETKQHFARPKPKLTFGLLADKSVRSVTIVNCLVYLTGYPPINAMSSLILTSSTHLSANELTILLGFIQLLGVCLSSTIVERFGRRTLLMVSALASLVSHLAVAAVFVFEERATPLPHSGWLKFVFVTAYSVIVGAIFFPIITTIRGELLSPELKPVGGCLAIILNSLISVVITAFFLGTAEAYGKQTNFLFYATTSAAMLVYVYYDLPETKGLTLTEIQRSLQKYN</sequence>
<dbReference type="InterPro" id="IPR050549">
    <property type="entry name" value="MFS_Trehalose_Transporter"/>
</dbReference>
<evidence type="ECO:0000256" key="2">
    <source>
        <dbReference type="ARBA" id="ARBA00022448"/>
    </source>
</evidence>
<feature type="domain" description="Major facilitator superfamily (MFS) profile" evidence="9">
    <location>
        <begin position="423"/>
        <end position="842"/>
    </location>
</feature>
<feature type="transmembrane region" description="Helical" evidence="8">
    <location>
        <begin position="398"/>
        <end position="420"/>
    </location>
</feature>
<organism evidence="10 11">
    <name type="scientific">Parthenolecanium corni</name>
    <dbReference type="NCBI Taxonomy" id="536013"/>
    <lineage>
        <taxon>Eukaryota</taxon>
        <taxon>Metazoa</taxon>
        <taxon>Ecdysozoa</taxon>
        <taxon>Arthropoda</taxon>
        <taxon>Hexapoda</taxon>
        <taxon>Insecta</taxon>
        <taxon>Pterygota</taxon>
        <taxon>Neoptera</taxon>
        <taxon>Paraneoptera</taxon>
        <taxon>Hemiptera</taxon>
        <taxon>Sternorrhyncha</taxon>
        <taxon>Coccoidea</taxon>
        <taxon>Coccidae</taxon>
        <taxon>Parthenolecanium</taxon>
    </lineage>
</organism>
<feature type="transmembrane region" description="Helical" evidence="8">
    <location>
        <begin position="465"/>
        <end position="484"/>
    </location>
</feature>
<keyword evidence="11" id="KW-1185">Reference proteome</keyword>
<protein>
    <recommendedName>
        <fullName evidence="9">Major facilitator superfamily (MFS) profile domain-containing protein</fullName>
    </recommendedName>
</protein>
<feature type="transmembrane region" description="Helical" evidence="8">
    <location>
        <begin position="1304"/>
        <end position="1320"/>
    </location>
</feature>
<feature type="transmembrane region" description="Helical" evidence="8">
    <location>
        <begin position="75"/>
        <end position="96"/>
    </location>
</feature>
<feature type="transmembrane region" description="Helical" evidence="8">
    <location>
        <begin position="368"/>
        <end position="392"/>
    </location>
</feature>
<accession>A0AAN9TI86</accession>
<evidence type="ECO:0000256" key="5">
    <source>
        <dbReference type="ARBA" id="ARBA00022692"/>
    </source>
</evidence>
<reference evidence="10 11" key="1">
    <citation type="submission" date="2024-03" db="EMBL/GenBank/DDBJ databases">
        <title>Adaptation during the transition from Ophiocordyceps entomopathogen to insect associate is accompanied by gene loss and intensified selection.</title>
        <authorList>
            <person name="Ward C.M."/>
            <person name="Onetto C.A."/>
            <person name="Borneman A.R."/>
        </authorList>
    </citation>
    <scope>NUCLEOTIDE SEQUENCE [LARGE SCALE GENOMIC DNA]</scope>
    <source>
        <strain evidence="10">AWRI1</strain>
        <tissue evidence="10">Single Adult Female</tissue>
    </source>
</reference>
<feature type="transmembrane region" description="Helical" evidence="8">
    <location>
        <begin position="134"/>
        <end position="153"/>
    </location>
</feature>
<feature type="transmembrane region" description="Helical" evidence="8">
    <location>
        <begin position="275"/>
        <end position="294"/>
    </location>
</feature>
<feature type="transmembrane region" description="Helical" evidence="8">
    <location>
        <begin position="908"/>
        <end position="928"/>
    </location>
</feature>
<dbReference type="Gene3D" id="1.20.1250.20">
    <property type="entry name" value="MFS general substrate transporter like domains"/>
    <property type="match status" value="3"/>
</dbReference>
<dbReference type="InterPro" id="IPR005828">
    <property type="entry name" value="MFS_sugar_transport-like"/>
</dbReference>
<feature type="transmembrane region" description="Helical" evidence="8">
    <location>
        <begin position="491"/>
        <end position="509"/>
    </location>
</feature>
<evidence type="ECO:0000256" key="3">
    <source>
        <dbReference type="ARBA" id="ARBA00022475"/>
    </source>
</evidence>
<feature type="transmembrane region" description="Helical" evidence="8">
    <location>
        <begin position="976"/>
        <end position="996"/>
    </location>
</feature>
<dbReference type="FunFam" id="1.20.1250.20:FF:000218">
    <property type="entry name" value="facilitated trehalose transporter Tret1"/>
    <property type="match status" value="1"/>
</dbReference>
<feature type="transmembrane region" description="Helical" evidence="8">
    <location>
        <begin position="820"/>
        <end position="838"/>
    </location>
</feature>
<feature type="transmembrane region" description="Helical" evidence="8">
    <location>
        <begin position="6"/>
        <end position="26"/>
    </location>
</feature>
<dbReference type="PROSITE" id="PS00216">
    <property type="entry name" value="SUGAR_TRANSPORT_1"/>
    <property type="match status" value="1"/>
</dbReference>
<dbReference type="GO" id="GO:0005886">
    <property type="term" value="C:plasma membrane"/>
    <property type="evidence" value="ECO:0007669"/>
    <property type="project" value="UniProtKB-SubCell"/>
</dbReference>
<feature type="transmembrane region" description="Helical" evidence="8">
    <location>
        <begin position="1201"/>
        <end position="1223"/>
    </location>
</feature>
<keyword evidence="3" id="KW-1003">Cell membrane</keyword>
<dbReference type="EMBL" id="JBBCAQ010000027">
    <property type="protein sequence ID" value="KAK7586156.1"/>
    <property type="molecule type" value="Genomic_DNA"/>
</dbReference>
<feature type="transmembrane region" description="Helical" evidence="8">
    <location>
        <begin position="1176"/>
        <end position="1194"/>
    </location>
</feature>
<proteinExistence type="predicted"/>
<feature type="transmembrane region" description="Helical" evidence="8">
    <location>
        <begin position="515"/>
        <end position="537"/>
    </location>
</feature>
<feature type="transmembrane region" description="Helical" evidence="8">
    <location>
        <begin position="1137"/>
        <end position="1156"/>
    </location>
</feature>
<keyword evidence="6 8" id="KW-1133">Transmembrane helix</keyword>
<dbReference type="PROSITE" id="PS00217">
    <property type="entry name" value="SUGAR_TRANSPORT_2"/>
    <property type="match status" value="3"/>
</dbReference>
<feature type="transmembrane region" description="Helical" evidence="8">
    <location>
        <begin position="1002"/>
        <end position="1023"/>
    </location>
</feature>
<evidence type="ECO:0000256" key="8">
    <source>
        <dbReference type="SAM" id="Phobius"/>
    </source>
</evidence>
<evidence type="ECO:0000313" key="11">
    <source>
        <dbReference type="Proteomes" id="UP001367676"/>
    </source>
</evidence>
<dbReference type="PANTHER" id="PTHR48021">
    <property type="match status" value="1"/>
</dbReference>
<feature type="transmembrane region" description="Helical" evidence="8">
    <location>
        <begin position="332"/>
        <end position="356"/>
    </location>
</feature>
<keyword evidence="4" id="KW-0762">Sugar transport</keyword>
<feature type="domain" description="Major facilitator superfamily (MFS) profile" evidence="9">
    <location>
        <begin position="8"/>
        <end position="426"/>
    </location>
</feature>
<feature type="transmembrane region" description="Helical" evidence="8">
    <location>
        <begin position="1061"/>
        <end position="1080"/>
    </location>
</feature>
<feature type="transmembrane region" description="Helical" evidence="8">
    <location>
        <begin position="690"/>
        <end position="709"/>
    </location>
</feature>
<dbReference type="InterPro" id="IPR005829">
    <property type="entry name" value="Sugar_transporter_CS"/>
</dbReference>
<feature type="transmembrane region" description="Helical" evidence="8">
    <location>
        <begin position="751"/>
        <end position="772"/>
    </location>
</feature>
<feature type="transmembrane region" description="Helical" evidence="8">
    <location>
        <begin position="784"/>
        <end position="808"/>
    </location>
</feature>
<dbReference type="Pfam" id="PF00083">
    <property type="entry name" value="Sugar_tr"/>
    <property type="match status" value="3"/>
</dbReference>
<feature type="transmembrane region" description="Helical" evidence="8">
    <location>
        <begin position="1035"/>
        <end position="1055"/>
    </location>
</feature>
<keyword evidence="2" id="KW-0813">Transport</keyword>
<feature type="transmembrane region" description="Helical" evidence="8">
    <location>
        <begin position="159"/>
        <end position="180"/>
    </location>
</feature>
<feature type="transmembrane region" description="Helical" evidence="8">
    <location>
        <begin position="240"/>
        <end position="263"/>
    </location>
</feature>
<feature type="transmembrane region" description="Helical" evidence="8">
    <location>
        <begin position="1271"/>
        <end position="1292"/>
    </location>
</feature>
<keyword evidence="7 8" id="KW-0472">Membrane</keyword>
<dbReference type="GO" id="GO:0022857">
    <property type="term" value="F:transmembrane transporter activity"/>
    <property type="evidence" value="ECO:0007669"/>
    <property type="project" value="InterPro"/>
</dbReference>
<feature type="transmembrane region" description="Helical" evidence="8">
    <location>
        <begin position="102"/>
        <end position="122"/>
    </location>
</feature>
<feature type="transmembrane region" description="Helical" evidence="8">
    <location>
        <begin position="1235"/>
        <end position="1259"/>
    </location>
</feature>
<evidence type="ECO:0000259" key="9">
    <source>
        <dbReference type="PROSITE" id="PS50850"/>
    </source>
</evidence>